<dbReference type="KEGG" id="xbc:ELE36_18940"/>
<feature type="domain" description="NAD-dependent epimerase/dehydratase" evidence="1">
    <location>
        <begin position="3"/>
        <end position="209"/>
    </location>
</feature>
<dbReference type="Pfam" id="PF01370">
    <property type="entry name" value="Epimerase"/>
    <property type="match status" value="1"/>
</dbReference>
<dbReference type="Gene3D" id="3.40.50.720">
    <property type="entry name" value="NAD(P)-binding Rossmann-like Domain"/>
    <property type="match status" value="1"/>
</dbReference>
<dbReference type="EMBL" id="CP035704">
    <property type="protein sequence ID" value="QBB72276.1"/>
    <property type="molecule type" value="Genomic_DNA"/>
</dbReference>
<gene>
    <name evidence="2" type="ORF">ELE36_18940</name>
</gene>
<evidence type="ECO:0000313" key="2">
    <source>
        <dbReference type="EMBL" id="QBB72276.1"/>
    </source>
</evidence>
<dbReference type="PANTHER" id="PTHR43245">
    <property type="entry name" value="BIFUNCTIONAL POLYMYXIN RESISTANCE PROTEIN ARNA"/>
    <property type="match status" value="1"/>
</dbReference>
<organism evidence="2 3">
    <name type="scientific">Pseudolysobacter antarcticus</name>
    <dbReference type="NCBI Taxonomy" id="2511995"/>
    <lineage>
        <taxon>Bacteria</taxon>
        <taxon>Pseudomonadati</taxon>
        <taxon>Pseudomonadota</taxon>
        <taxon>Gammaproteobacteria</taxon>
        <taxon>Lysobacterales</taxon>
        <taxon>Rhodanobacteraceae</taxon>
        <taxon>Pseudolysobacter</taxon>
    </lineage>
</organism>
<dbReference type="InterPro" id="IPR036291">
    <property type="entry name" value="NAD(P)-bd_dom_sf"/>
</dbReference>
<dbReference type="OrthoDB" id="9803010at2"/>
<name>A0A411HP78_9GAMM</name>
<dbReference type="SUPFAM" id="SSF51735">
    <property type="entry name" value="NAD(P)-binding Rossmann-fold domains"/>
    <property type="match status" value="1"/>
</dbReference>
<proteinExistence type="predicted"/>
<dbReference type="InterPro" id="IPR050177">
    <property type="entry name" value="Lipid_A_modif_metabolic_enz"/>
</dbReference>
<dbReference type="AlphaFoldDB" id="A0A411HP78"/>
<dbReference type="InterPro" id="IPR001509">
    <property type="entry name" value="Epimerase_deHydtase"/>
</dbReference>
<dbReference type="Proteomes" id="UP000291562">
    <property type="component" value="Chromosome"/>
</dbReference>
<evidence type="ECO:0000313" key="3">
    <source>
        <dbReference type="Proteomes" id="UP000291562"/>
    </source>
</evidence>
<dbReference type="RefSeq" id="WP_129836090.1">
    <property type="nucleotide sequence ID" value="NZ_CP035704.1"/>
</dbReference>
<reference evidence="2 3" key="1">
    <citation type="submission" date="2019-01" db="EMBL/GenBank/DDBJ databases">
        <title>Pseudolysobacter antarctica gen. nov., sp. nov., isolated from Fildes Peninsula, Antarctica.</title>
        <authorList>
            <person name="Wei Z."/>
            <person name="Peng F."/>
        </authorList>
    </citation>
    <scope>NUCLEOTIDE SEQUENCE [LARGE SCALE GENOMIC DNA]</scope>
    <source>
        <strain evidence="2 3">AQ6-296</strain>
    </source>
</reference>
<evidence type="ECO:0000259" key="1">
    <source>
        <dbReference type="Pfam" id="PF01370"/>
    </source>
</evidence>
<keyword evidence="3" id="KW-1185">Reference proteome</keyword>
<protein>
    <submittedName>
        <fullName evidence="2">NAD(P)-dependent oxidoreductase</fullName>
    </submittedName>
</protein>
<accession>A0A411HP78</accession>
<sequence>MNIVIIGGSGFIGTHLTARLIELGHRVVIFDKATSSAYPERVILGDVCDVAAVSRALINAECVVNLAAEHRDDIHPRSRYYDVNVGGAENVINVAAANNVQRIVFTSTVAVYGLDQPCVDESGDITPFNDYGRSKAEAERVYERWAAGDVKRSLLILRPVVVFGEGNRGNVFNLIEQIRRDRLMMIGDGANRKSMAYVGNLVDCICARLDVSPGIQLFNYADPPDFSTSELITLICSLLPHARVPKFALPFWCALTIGHVCDGIARIAGKPFVISSVRVRKFCANTQVSSAALDRTGFKRRFSIAQGLAKMIGAINAEKDSITTSRGTVRVKPDSDEI</sequence>